<feature type="transmembrane region" description="Helical" evidence="3">
    <location>
        <begin position="269"/>
        <end position="299"/>
    </location>
</feature>
<accession>A0A9X3WVS1</accession>
<dbReference type="EMBL" id="JAMQKB010000011">
    <property type="protein sequence ID" value="MDC3425106.1"/>
    <property type="molecule type" value="Genomic_DNA"/>
</dbReference>
<sequence>MKYRFLLTFVIGFIMVLGACSNNESTSEGQSADSSEMNDASTEQSAKENSKMELTTSDSKNQDQTKATPANKESSFSSQDSSRKMIYNANLSVEVKDFEASVNDIQSRITEAGGYIVNSSTNGGADGKRLYGQVTARIPQERFRDFLKTVEKESMKVLESNVTGEDVTEEYVDLESRLKSRKVVEKRLLDFMEKAEKTEDLLKISADLANVQEEIEQITGRMNYLQNKADLATVTINISENKINVPKIEEENLNTWERTKKLFMESVNFLLSTLSGLFVFIVGSLPVLLLLGLIGFVSFRIYKKKKKNKDQG</sequence>
<evidence type="ECO:0000256" key="1">
    <source>
        <dbReference type="SAM" id="Coils"/>
    </source>
</evidence>
<protein>
    <submittedName>
        <fullName evidence="6">DUF4349 domain-containing protein</fullName>
    </submittedName>
</protein>
<dbReference type="AlphaFoldDB" id="A0A9X3WVS1"/>
<evidence type="ECO:0000313" key="7">
    <source>
        <dbReference type="Proteomes" id="UP001145050"/>
    </source>
</evidence>
<keyword evidence="4" id="KW-0732">Signal</keyword>
<keyword evidence="3" id="KW-0472">Membrane</keyword>
<dbReference type="InterPro" id="IPR025645">
    <property type="entry name" value="DUF4349"/>
</dbReference>
<feature type="chain" id="PRO_5040788806" evidence="4">
    <location>
        <begin position="20"/>
        <end position="312"/>
    </location>
</feature>
<keyword evidence="7" id="KW-1185">Reference proteome</keyword>
<evidence type="ECO:0000256" key="2">
    <source>
        <dbReference type="SAM" id="MobiDB-lite"/>
    </source>
</evidence>
<comment type="caution">
    <text evidence="6">The sequence shown here is derived from an EMBL/GenBank/DDBJ whole genome shotgun (WGS) entry which is preliminary data.</text>
</comment>
<evidence type="ECO:0000259" key="5">
    <source>
        <dbReference type="Pfam" id="PF14257"/>
    </source>
</evidence>
<evidence type="ECO:0000256" key="4">
    <source>
        <dbReference type="SAM" id="SignalP"/>
    </source>
</evidence>
<proteinExistence type="predicted"/>
<dbReference type="PROSITE" id="PS51257">
    <property type="entry name" value="PROKAR_LIPOPROTEIN"/>
    <property type="match status" value="1"/>
</dbReference>
<dbReference type="RefSeq" id="WP_272436912.1">
    <property type="nucleotide sequence ID" value="NZ_JAMQKB010000011.1"/>
</dbReference>
<feature type="signal peptide" evidence="4">
    <location>
        <begin position="1"/>
        <end position="19"/>
    </location>
</feature>
<feature type="compositionally biased region" description="Polar residues" evidence="2">
    <location>
        <begin position="24"/>
        <end position="44"/>
    </location>
</feature>
<dbReference type="Pfam" id="PF14257">
    <property type="entry name" value="DUF4349"/>
    <property type="match status" value="1"/>
</dbReference>
<keyword evidence="3" id="KW-1133">Transmembrane helix</keyword>
<feature type="compositionally biased region" description="Polar residues" evidence="2">
    <location>
        <begin position="52"/>
        <end position="80"/>
    </location>
</feature>
<feature type="coiled-coil region" evidence="1">
    <location>
        <begin position="194"/>
        <end position="228"/>
    </location>
</feature>
<dbReference type="Proteomes" id="UP001145050">
    <property type="component" value="Unassembled WGS sequence"/>
</dbReference>
<feature type="region of interest" description="Disordered" evidence="2">
    <location>
        <begin position="24"/>
        <end position="81"/>
    </location>
</feature>
<feature type="domain" description="DUF4349" evidence="5">
    <location>
        <begin position="83"/>
        <end position="297"/>
    </location>
</feature>
<name>A0A9X3WVS1_9BACI</name>
<gene>
    <name evidence="6" type="ORF">NC797_11370</name>
</gene>
<keyword evidence="3" id="KW-0812">Transmembrane</keyword>
<reference evidence="6" key="1">
    <citation type="submission" date="2022-06" db="EMBL/GenBank/DDBJ databases">
        <title>Aquibacillus sp. a new bacterium isolated from soil saline samples.</title>
        <authorList>
            <person name="Galisteo C."/>
            <person name="De La Haba R."/>
            <person name="Sanchez-Porro C."/>
            <person name="Ventosa A."/>
        </authorList>
    </citation>
    <scope>NUCLEOTIDE SEQUENCE</scope>
    <source>
        <strain evidence="6">3ASR75-11</strain>
    </source>
</reference>
<keyword evidence="1" id="KW-0175">Coiled coil</keyword>
<organism evidence="6 7">
    <name type="scientific">Terrihalobacillus insolitus</name>
    <dbReference type="NCBI Taxonomy" id="2950438"/>
    <lineage>
        <taxon>Bacteria</taxon>
        <taxon>Bacillati</taxon>
        <taxon>Bacillota</taxon>
        <taxon>Bacilli</taxon>
        <taxon>Bacillales</taxon>
        <taxon>Bacillaceae</taxon>
        <taxon>Terrihalobacillus</taxon>
    </lineage>
</organism>
<evidence type="ECO:0000313" key="6">
    <source>
        <dbReference type="EMBL" id="MDC3425106.1"/>
    </source>
</evidence>
<evidence type="ECO:0000256" key="3">
    <source>
        <dbReference type="SAM" id="Phobius"/>
    </source>
</evidence>